<dbReference type="InterPro" id="IPR036390">
    <property type="entry name" value="WH_DNA-bd_sf"/>
</dbReference>
<dbReference type="Pfam" id="PF00126">
    <property type="entry name" value="HTH_1"/>
    <property type="match status" value="1"/>
</dbReference>
<evidence type="ECO:0000256" key="3">
    <source>
        <dbReference type="ARBA" id="ARBA00023125"/>
    </source>
</evidence>
<evidence type="ECO:0000259" key="5">
    <source>
        <dbReference type="PROSITE" id="PS50931"/>
    </source>
</evidence>
<dbReference type="Proteomes" id="UP000278334">
    <property type="component" value="Chromosome"/>
</dbReference>
<comment type="similarity">
    <text evidence="1">Belongs to the LysR transcriptional regulatory family.</text>
</comment>
<dbReference type="Gene3D" id="3.40.190.10">
    <property type="entry name" value="Periplasmic binding protein-like II"/>
    <property type="match status" value="2"/>
</dbReference>
<dbReference type="Pfam" id="PF03466">
    <property type="entry name" value="LysR_substrate"/>
    <property type="match status" value="1"/>
</dbReference>
<dbReference type="GO" id="GO:0003700">
    <property type="term" value="F:DNA-binding transcription factor activity"/>
    <property type="evidence" value="ECO:0007669"/>
    <property type="project" value="InterPro"/>
</dbReference>
<dbReference type="FunFam" id="1.10.10.10:FF:000001">
    <property type="entry name" value="LysR family transcriptional regulator"/>
    <property type="match status" value="1"/>
</dbReference>
<keyword evidence="4" id="KW-0804">Transcription</keyword>
<keyword evidence="2" id="KW-0805">Transcription regulation</keyword>
<accession>A0A3G3IPF9</accession>
<keyword evidence="3" id="KW-0238">DNA-binding</keyword>
<dbReference type="EMBL" id="CP024634">
    <property type="protein sequence ID" value="AYQ57372.1"/>
    <property type="molecule type" value="Genomic_DNA"/>
</dbReference>
<dbReference type="PROSITE" id="PS50931">
    <property type="entry name" value="HTH_LYSR"/>
    <property type="match status" value="1"/>
</dbReference>
<sequence>MITLKHLKIIQTLYESGSLTNAANVLCLSQSALSHQIRYLEEKLGIALWEREGRGLRLTKAGELLLQTAQQLLPILSQTEKTLTAYAQGRQGVLRIGVECYPCYKWLTKVIGVFLQKMPNVEVEIINKFQFSGHEGLLNHHIDILITPDIEKQADIHTETLAQYNLVLLVANQHPLAPKTTITPKDLINETLLTFPVPLERLDILTQFLNPAHIKPKHIKKIESIELMLQMTALERGVCVLPEWLADEFIETMSLQKIYIKHGLEQKLFAILRQQDRDISYMQHFIGIGKKIASVTQTSVIPFVET</sequence>
<dbReference type="PANTHER" id="PTHR30126">
    <property type="entry name" value="HTH-TYPE TRANSCRIPTIONAL REGULATOR"/>
    <property type="match status" value="1"/>
</dbReference>
<protein>
    <submittedName>
        <fullName evidence="6">LysR family transcriptional regulator</fullName>
    </submittedName>
</protein>
<gene>
    <name evidence="6" type="ORF">MS2017_1693</name>
</gene>
<reference evidence="6 7" key="1">
    <citation type="submission" date="2017-11" db="EMBL/GenBank/DDBJ databases">
        <title>Genome sequence of the bacterial symbiont EPR9N from a vent mussel Bathymodiolus thermophilus.</title>
        <authorList>
            <person name="Won Y.-J."/>
        </authorList>
    </citation>
    <scope>NUCLEOTIDE SEQUENCE [LARGE SCALE GENOMIC DNA]</scope>
    <source>
        <strain evidence="6 7">EPR9N</strain>
    </source>
</reference>
<dbReference type="InterPro" id="IPR005119">
    <property type="entry name" value="LysR_subst-bd"/>
</dbReference>
<dbReference type="RefSeq" id="WP_122951912.1">
    <property type="nucleotide sequence ID" value="NZ_CP024634.1"/>
</dbReference>
<dbReference type="GO" id="GO:0000976">
    <property type="term" value="F:transcription cis-regulatory region binding"/>
    <property type="evidence" value="ECO:0007669"/>
    <property type="project" value="TreeGrafter"/>
</dbReference>
<dbReference type="SUPFAM" id="SSF53850">
    <property type="entry name" value="Periplasmic binding protein-like II"/>
    <property type="match status" value="1"/>
</dbReference>
<dbReference type="AlphaFoldDB" id="A0A3G3IPF9"/>
<feature type="domain" description="HTH lysR-type" evidence="5">
    <location>
        <begin position="2"/>
        <end position="59"/>
    </location>
</feature>
<proteinExistence type="inferred from homology"/>
<evidence type="ECO:0000256" key="1">
    <source>
        <dbReference type="ARBA" id="ARBA00009437"/>
    </source>
</evidence>
<evidence type="ECO:0000256" key="2">
    <source>
        <dbReference type="ARBA" id="ARBA00023015"/>
    </source>
</evidence>
<evidence type="ECO:0000313" key="7">
    <source>
        <dbReference type="Proteomes" id="UP000278334"/>
    </source>
</evidence>
<evidence type="ECO:0000313" key="6">
    <source>
        <dbReference type="EMBL" id="AYQ57372.1"/>
    </source>
</evidence>
<dbReference type="PANTHER" id="PTHR30126:SF25">
    <property type="entry name" value="HTH-TYPE TRANSCRIPTIONAL REGULATOR METR"/>
    <property type="match status" value="1"/>
</dbReference>
<organism evidence="6 7">
    <name type="scientific">Bathymodiolus thermophilus thioautotrophic gill symbiont</name>
    <dbReference type="NCBI Taxonomy" id="2360"/>
    <lineage>
        <taxon>Bacteria</taxon>
        <taxon>Pseudomonadati</taxon>
        <taxon>Pseudomonadota</taxon>
        <taxon>Gammaproteobacteria</taxon>
        <taxon>sulfur-oxidizing symbionts</taxon>
    </lineage>
</organism>
<evidence type="ECO:0000256" key="4">
    <source>
        <dbReference type="ARBA" id="ARBA00023163"/>
    </source>
</evidence>
<name>A0A3G3IPF9_9GAMM</name>
<dbReference type="SUPFAM" id="SSF46785">
    <property type="entry name" value="Winged helix' DNA-binding domain"/>
    <property type="match status" value="1"/>
</dbReference>
<dbReference type="InterPro" id="IPR000847">
    <property type="entry name" value="LysR_HTH_N"/>
</dbReference>
<dbReference type="InterPro" id="IPR036388">
    <property type="entry name" value="WH-like_DNA-bd_sf"/>
</dbReference>
<dbReference type="Gene3D" id="1.10.10.10">
    <property type="entry name" value="Winged helix-like DNA-binding domain superfamily/Winged helix DNA-binding domain"/>
    <property type="match status" value="1"/>
</dbReference>
<dbReference type="PRINTS" id="PR00039">
    <property type="entry name" value="HTHLYSR"/>
</dbReference>
<dbReference type="KEGG" id="bthg:MS2017_1693"/>